<dbReference type="SMART" id="SM00382">
    <property type="entry name" value="AAA"/>
    <property type="match status" value="1"/>
</dbReference>
<keyword evidence="8" id="KW-0548">Nucleotidyltransferase</keyword>
<keyword evidence="8" id="KW-0808">Transferase</keyword>
<dbReference type="InterPro" id="IPR050238">
    <property type="entry name" value="DNA_Rep/Repair_Clamp_Loader"/>
</dbReference>
<comment type="similarity">
    <text evidence="1 8">Belongs to the DnaX/STICHEL family.</text>
</comment>
<comment type="catalytic activity">
    <reaction evidence="7 8">
        <text>DNA(n) + a 2'-deoxyribonucleoside 5'-triphosphate = DNA(n+1) + diphosphate</text>
        <dbReference type="Rhea" id="RHEA:22508"/>
        <dbReference type="Rhea" id="RHEA-COMP:17339"/>
        <dbReference type="Rhea" id="RHEA-COMP:17340"/>
        <dbReference type="ChEBI" id="CHEBI:33019"/>
        <dbReference type="ChEBI" id="CHEBI:61560"/>
        <dbReference type="ChEBI" id="CHEBI:173112"/>
        <dbReference type="EC" id="2.7.7.7"/>
    </reaction>
</comment>
<dbReference type="AlphaFoldDB" id="A0A1F5VIP6"/>
<dbReference type="GO" id="GO:0003887">
    <property type="term" value="F:DNA-directed DNA polymerase activity"/>
    <property type="evidence" value="ECO:0007669"/>
    <property type="project" value="UniProtKB-KW"/>
</dbReference>
<dbReference type="GO" id="GO:0009360">
    <property type="term" value="C:DNA polymerase III complex"/>
    <property type="evidence" value="ECO:0007669"/>
    <property type="project" value="InterPro"/>
</dbReference>
<dbReference type="GO" id="GO:0006261">
    <property type="term" value="P:DNA-templated DNA replication"/>
    <property type="evidence" value="ECO:0007669"/>
    <property type="project" value="TreeGrafter"/>
</dbReference>
<evidence type="ECO:0000313" key="11">
    <source>
        <dbReference type="Proteomes" id="UP000179251"/>
    </source>
</evidence>
<dbReference type="InterPro" id="IPR027417">
    <property type="entry name" value="P-loop_NTPase"/>
</dbReference>
<evidence type="ECO:0000256" key="2">
    <source>
        <dbReference type="ARBA" id="ARBA00022723"/>
    </source>
</evidence>
<dbReference type="PANTHER" id="PTHR11669">
    <property type="entry name" value="REPLICATION FACTOR C / DNA POLYMERASE III GAMMA-TAU SUBUNIT"/>
    <property type="match status" value="1"/>
</dbReference>
<proteinExistence type="inferred from homology"/>
<evidence type="ECO:0000256" key="6">
    <source>
        <dbReference type="ARBA" id="ARBA00022932"/>
    </source>
</evidence>
<organism evidence="10 11">
    <name type="scientific">Candidatus Giovannonibacteria bacterium RIFCSPHIGHO2_01_FULL_45_23</name>
    <dbReference type="NCBI Taxonomy" id="1798325"/>
    <lineage>
        <taxon>Bacteria</taxon>
        <taxon>Candidatus Giovannoniibacteriota</taxon>
    </lineage>
</organism>
<feature type="domain" description="AAA+ ATPase" evidence="9">
    <location>
        <begin position="48"/>
        <end position="169"/>
    </location>
</feature>
<keyword evidence="4" id="KW-0862">Zinc</keyword>
<dbReference type="InterPro" id="IPR005790">
    <property type="entry name" value="DNA_polIII_delta"/>
</dbReference>
<dbReference type="GO" id="GO:0046872">
    <property type="term" value="F:metal ion binding"/>
    <property type="evidence" value="ECO:0007669"/>
    <property type="project" value="UniProtKB-KW"/>
</dbReference>
<keyword evidence="8" id="KW-0235">DNA replication</keyword>
<comment type="function">
    <text evidence="8">DNA polymerase III is a complex, multichain enzyme responsible for most of the replicative synthesis in bacteria. This DNA polymerase also exhibits 3' to 5' exonuclease activity.</text>
</comment>
<dbReference type="NCBIfam" id="TIGR01128">
    <property type="entry name" value="holA"/>
    <property type="match status" value="1"/>
</dbReference>
<keyword evidence="5 8" id="KW-0067">ATP-binding</keyword>
<reference evidence="10 11" key="1">
    <citation type="journal article" date="2016" name="Nat. Commun.">
        <title>Thousands of microbial genomes shed light on interconnected biogeochemical processes in an aquifer system.</title>
        <authorList>
            <person name="Anantharaman K."/>
            <person name="Brown C.T."/>
            <person name="Hug L.A."/>
            <person name="Sharon I."/>
            <person name="Castelle C.J."/>
            <person name="Probst A.J."/>
            <person name="Thomas B.C."/>
            <person name="Singh A."/>
            <person name="Wilkins M.J."/>
            <person name="Karaoz U."/>
            <person name="Brodie E.L."/>
            <person name="Williams K.H."/>
            <person name="Hubbard S.S."/>
            <person name="Banfield J.F."/>
        </authorList>
    </citation>
    <scope>NUCLEOTIDE SEQUENCE [LARGE SCALE GENOMIC DNA]</scope>
</reference>
<dbReference type="InterPro" id="IPR003593">
    <property type="entry name" value="AAA+_ATPase"/>
</dbReference>
<name>A0A1F5VIP6_9BACT</name>
<evidence type="ECO:0000313" key="10">
    <source>
        <dbReference type="EMBL" id="OGF63275.1"/>
    </source>
</evidence>
<dbReference type="Gene3D" id="1.10.8.60">
    <property type="match status" value="1"/>
</dbReference>
<keyword evidence="6 8" id="KW-0239">DNA-directed DNA polymerase</keyword>
<comment type="subunit">
    <text evidence="8">DNA polymerase III contains a core (composed of alpha, epsilon and theta chains) that associates with a tau subunit. This core dimerizes to form the POLIII' complex. PolIII' associates with the gamma complex (composed of gamma, delta, delta', psi and chi chains) and with the beta chain to form the complete DNA polymerase III complex.</text>
</comment>
<evidence type="ECO:0000256" key="7">
    <source>
        <dbReference type="ARBA" id="ARBA00049244"/>
    </source>
</evidence>
<dbReference type="InterPro" id="IPR012763">
    <property type="entry name" value="DNA_pol_III_sug/sutau_N"/>
</dbReference>
<dbReference type="Proteomes" id="UP000179251">
    <property type="component" value="Unassembled WGS sequence"/>
</dbReference>
<dbReference type="CDD" id="cd00009">
    <property type="entry name" value="AAA"/>
    <property type="match status" value="1"/>
</dbReference>
<comment type="caution">
    <text evidence="10">The sequence shown here is derived from an EMBL/GenBank/DDBJ whole genome shotgun (WGS) entry which is preliminary data.</text>
</comment>
<dbReference type="GO" id="GO:0003677">
    <property type="term" value="F:DNA binding"/>
    <property type="evidence" value="ECO:0007669"/>
    <property type="project" value="InterPro"/>
</dbReference>
<evidence type="ECO:0000256" key="5">
    <source>
        <dbReference type="ARBA" id="ARBA00022840"/>
    </source>
</evidence>
<dbReference type="Gene3D" id="3.40.50.300">
    <property type="entry name" value="P-loop containing nucleotide triphosphate hydrolases"/>
    <property type="match status" value="1"/>
</dbReference>
<dbReference type="Pfam" id="PF13177">
    <property type="entry name" value="DNA_pol3_delta2"/>
    <property type="match status" value="2"/>
</dbReference>
<keyword evidence="2" id="KW-0479">Metal-binding</keyword>
<dbReference type="Pfam" id="PF22608">
    <property type="entry name" value="DNAX_ATPase_lid"/>
    <property type="match status" value="1"/>
</dbReference>
<sequence length="354" mass="39487">MPDLNFSYFENNMSQVFYRKYRPQKFDEVVGQESTIQILKNAVSQKRIAHAYLFSGPRGTGKTTVARILAREAGCAEEDIVEIDAASSRGIDEARALREAVHVLPLRSPYKVYIVDETHMLTREAFNALLKTLEEPPEHVIFILATTELAKVPDTVVSRTMHFRFNKITIPEIVSELKKIARTEGFSASEDALKIIAFFADGSLRDALNIIFQIAGGGKKEIEEKDARALLGAPKEESVETIIKAALGKNVFETLSLLDRVLESGVEPMLLGKLLLRNFRAILFLTLDHKNERILEHEFTAEEIASFKKQLPKTVADAEYAVGQIMSALSAPADDFIAHLPLELALIKIATYGK</sequence>
<evidence type="ECO:0000256" key="8">
    <source>
        <dbReference type="RuleBase" id="RU364063"/>
    </source>
</evidence>
<evidence type="ECO:0000259" key="9">
    <source>
        <dbReference type="SMART" id="SM00382"/>
    </source>
</evidence>
<dbReference type="PANTHER" id="PTHR11669:SF0">
    <property type="entry name" value="PROTEIN STICHEL-LIKE 2"/>
    <property type="match status" value="1"/>
</dbReference>
<dbReference type="SUPFAM" id="SSF52540">
    <property type="entry name" value="P-loop containing nucleoside triphosphate hydrolases"/>
    <property type="match status" value="1"/>
</dbReference>
<evidence type="ECO:0000256" key="4">
    <source>
        <dbReference type="ARBA" id="ARBA00022833"/>
    </source>
</evidence>
<dbReference type="NCBIfam" id="TIGR02397">
    <property type="entry name" value="dnaX_nterm"/>
    <property type="match status" value="1"/>
</dbReference>
<dbReference type="EMBL" id="MFHD01000005">
    <property type="protein sequence ID" value="OGF63275.1"/>
    <property type="molecule type" value="Genomic_DNA"/>
</dbReference>
<keyword evidence="3 8" id="KW-0547">Nucleotide-binding</keyword>
<accession>A0A1F5VIP6</accession>
<evidence type="ECO:0000256" key="3">
    <source>
        <dbReference type="ARBA" id="ARBA00022741"/>
    </source>
</evidence>
<evidence type="ECO:0000256" key="1">
    <source>
        <dbReference type="ARBA" id="ARBA00006360"/>
    </source>
</evidence>
<dbReference type="GO" id="GO:0005524">
    <property type="term" value="F:ATP binding"/>
    <property type="evidence" value="ECO:0007669"/>
    <property type="project" value="UniProtKB-KW"/>
</dbReference>
<dbReference type="STRING" id="1798325.A2834_04040"/>
<gene>
    <name evidence="8" type="primary">dnaX</name>
    <name evidence="10" type="ORF">A2834_04040</name>
</gene>
<dbReference type="EC" id="2.7.7.7" evidence="8"/>
<dbReference type="InterPro" id="IPR045085">
    <property type="entry name" value="HLD_clamp_pol_III_gamma_tau"/>
</dbReference>
<dbReference type="CDD" id="cd18137">
    <property type="entry name" value="HLD_clamp_pol_III_gamma_tau"/>
    <property type="match status" value="1"/>
</dbReference>
<protein>
    <recommendedName>
        <fullName evidence="8">DNA polymerase III subunit gamma/tau</fullName>
        <ecNumber evidence="8">2.7.7.7</ecNumber>
    </recommendedName>
</protein>